<sequence>MPRVTDAHRQRQRERILRAAARCFARKGFHATSMDELITEAGMSSSTVYRYFPDGKQSIIEAVSDRRMEPVIARIKALAEMDEPPGLQEAFIDALESLLAPERPASGQQGREEDDDVAWPFIVVAIWGDLARSPELRRQSNQRYHNMREMLTRLSRRWQELGTLTEEITAEQIAALIQSTSFGLMIEFISTGSSDVSSAATALARLLSPTDAERASRIGREAAV</sequence>
<dbReference type="PRINTS" id="PR00455">
    <property type="entry name" value="HTHTETR"/>
</dbReference>
<dbReference type="GO" id="GO:0000976">
    <property type="term" value="F:transcription cis-regulatory region binding"/>
    <property type="evidence" value="ECO:0007669"/>
    <property type="project" value="TreeGrafter"/>
</dbReference>
<dbReference type="InterPro" id="IPR039538">
    <property type="entry name" value="BetI_C"/>
</dbReference>
<dbReference type="InterPro" id="IPR036271">
    <property type="entry name" value="Tet_transcr_reg_TetR-rel_C_sf"/>
</dbReference>
<dbReference type="SUPFAM" id="SSF46689">
    <property type="entry name" value="Homeodomain-like"/>
    <property type="match status" value="1"/>
</dbReference>
<evidence type="ECO:0000256" key="4">
    <source>
        <dbReference type="ARBA" id="ARBA00023163"/>
    </source>
</evidence>
<dbReference type="SUPFAM" id="SSF48498">
    <property type="entry name" value="Tetracyclin repressor-like, C-terminal domain"/>
    <property type="match status" value="1"/>
</dbReference>
<evidence type="ECO:0000313" key="7">
    <source>
        <dbReference type="EMBL" id="XCP82062.1"/>
    </source>
</evidence>
<organism evidence="7">
    <name type="scientific">Actinomyces timonensis</name>
    <dbReference type="NCBI Taxonomy" id="1288391"/>
    <lineage>
        <taxon>Bacteria</taxon>
        <taxon>Bacillati</taxon>
        <taxon>Actinomycetota</taxon>
        <taxon>Actinomycetes</taxon>
        <taxon>Actinomycetales</taxon>
        <taxon>Actinomycetaceae</taxon>
        <taxon>Actinomyces</taxon>
    </lineage>
</organism>
<evidence type="ECO:0000256" key="1">
    <source>
        <dbReference type="ARBA" id="ARBA00022491"/>
    </source>
</evidence>
<proteinExistence type="predicted"/>
<dbReference type="Pfam" id="PF13977">
    <property type="entry name" value="TetR_C_6"/>
    <property type="match status" value="1"/>
</dbReference>
<dbReference type="AlphaFoldDB" id="A0AAU8N3S9"/>
<keyword evidence="3 5" id="KW-0238">DNA-binding</keyword>
<dbReference type="PANTHER" id="PTHR30055">
    <property type="entry name" value="HTH-TYPE TRANSCRIPTIONAL REGULATOR RUTR"/>
    <property type="match status" value="1"/>
</dbReference>
<protein>
    <submittedName>
        <fullName evidence="7">Helix-turn-helix domain-containing protein</fullName>
    </submittedName>
</protein>
<feature type="domain" description="HTH tetR-type" evidence="6">
    <location>
        <begin position="10"/>
        <end position="70"/>
    </location>
</feature>
<evidence type="ECO:0000256" key="2">
    <source>
        <dbReference type="ARBA" id="ARBA00023015"/>
    </source>
</evidence>
<dbReference type="InterPro" id="IPR001647">
    <property type="entry name" value="HTH_TetR"/>
</dbReference>
<dbReference type="PROSITE" id="PS50977">
    <property type="entry name" value="HTH_TETR_2"/>
    <property type="match status" value="1"/>
</dbReference>
<evidence type="ECO:0000256" key="3">
    <source>
        <dbReference type="ARBA" id="ARBA00023125"/>
    </source>
</evidence>
<dbReference type="PANTHER" id="PTHR30055:SF234">
    <property type="entry name" value="HTH-TYPE TRANSCRIPTIONAL REGULATOR BETI"/>
    <property type="match status" value="1"/>
</dbReference>
<dbReference type="RefSeq" id="WP_366180311.1">
    <property type="nucleotide sequence ID" value="NZ_CP159989.1"/>
</dbReference>
<keyword evidence="2" id="KW-0805">Transcription regulation</keyword>
<dbReference type="EMBL" id="CP159989">
    <property type="protein sequence ID" value="XCP82062.1"/>
    <property type="molecule type" value="Genomic_DNA"/>
</dbReference>
<feature type="DNA-binding region" description="H-T-H motif" evidence="5">
    <location>
        <begin position="33"/>
        <end position="52"/>
    </location>
</feature>
<accession>A0AAU8N3S9</accession>
<evidence type="ECO:0000256" key="5">
    <source>
        <dbReference type="PROSITE-ProRule" id="PRU00335"/>
    </source>
</evidence>
<reference evidence="7" key="1">
    <citation type="submission" date="2024-05" db="EMBL/GenBank/DDBJ databases">
        <title>Draft genome assemblies of 36 bacteria isolated from hibernating arctic ground squirrels.</title>
        <authorList>
            <person name="McKee H."/>
            <person name="Mullen L."/>
            <person name="Drown D.M."/>
            <person name="Duddleston K.N."/>
        </authorList>
    </citation>
    <scope>NUCLEOTIDE SEQUENCE</scope>
    <source>
        <strain evidence="7">AR004</strain>
    </source>
</reference>
<name>A0AAU8N3S9_9ACTO</name>
<dbReference type="Gene3D" id="1.10.357.10">
    <property type="entry name" value="Tetracycline Repressor, domain 2"/>
    <property type="match status" value="1"/>
</dbReference>
<evidence type="ECO:0000259" key="6">
    <source>
        <dbReference type="PROSITE" id="PS50977"/>
    </source>
</evidence>
<dbReference type="Pfam" id="PF00440">
    <property type="entry name" value="TetR_N"/>
    <property type="match status" value="1"/>
</dbReference>
<dbReference type="InterPro" id="IPR009057">
    <property type="entry name" value="Homeodomain-like_sf"/>
</dbReference>
<keyword evidence="1" id="KW-0678">Repressor</keyword>
<dbReference type="GO" id="GO:0003700">
    <property type="term" value="F:DNA-binding transcription factor activity"/>
    <property type="evidence" value="ECO:0007669"/>
    <property type="project" value="TreeGrafter"/>
</dbReference>
<dbReference type="InterPro" id="IPR050109">
    <property type="entry name" value="HTH-type_TetR-like_transc_reg"/>
</dbReference>
<gene>
    <name evidence="7" type="ORF">ABXS69_08850</name>
</gene>
<keyword evidence="4" id="KW-0804">Transcription</keyword>